<dbReference type="Gene3D" id="1.10.285.20">
    <property type="entry name" value="Uncharacterised protein PF01937, DUF89, domain 2"/>
    <property type="match status" value="1"/>
</dbReference>
<accession>E4SFJ1</accession>
<dbReference type="EMBL" id="CP002330">
    <property type="protein sequence ID" value="ADQ46516.1"/>
    <property type="molecule type" value="Genomic_DNA"/>
</dbReference>
<dbReference type="Proteomes" id="UP000006835">
    <property type="component" value="Chromosome"/>
</dbReference>
<dbReference type="InterPro" id="IPR036075">
    <property type="entry name" value="ARMT-1-like_metal-bd_sf"/>
</dbReference>
<dbReference type="KEGG" id="ckn:Calkro_1664"/>
<dbReference type="PIRSF" id="PIRSF006593">
    <property type="entry name" value="UCP006593"/>
    <property type="match status" value="1"/>
</dbReference>
<dbReference type="Gene3D" id="3.40.50.10880">
    <property type="entry name" value="Uncharacterised protein PF01937, DUF89, domain 3"/>
    <property type="match status" value="1"/>
</dbReference>
<keyword evidence="1" id="KW-0472">Membrane</keyword>
<sequence length="337" mass="38571">MTYMSYTIIIFFLTTNQELLILYFVSWLKNLTSKGVSFKLKSLVDCIHCYLKQAVSCMEMIKVPDEKKIEVLYNLMDFIKTLEPSDSPAYNSSLVLLKTYEYINNPDPYYEAKKFSNKLALELYPRVKEKVQTADDTLYEALKVSVAGNVIDLGIQRDFDIDKELEHAFDFGFWIDDYPLLKEKIEKAKDVVIVGDNAGEIVFDKVLVEILNKMGKNVYYIVKSKPVLNDATLEDAEEVSMSRIANVVESGAGLLGVPKDFISEQLKNLISTADVIISKGQANFETVDDFEDVQPNVFYLLKIKCEYLAKKLKFKQGSLVLINGEKLKERKEKYLLK</sequence>
<dbReference type="Pfam" id="PF01937">
    <property type="entry name" value="ARMT1-like_dom"/>
    <property type="match status" value="1"/>
</dbReference>
<organism evidence="3 4">
    <name type="scientific">Caldicellulosiruptor kronotskyensis (strain DSM 18902 / VKM B-2412 / 2002)</name>
    <dbReference type="NCBI Taxonomy" id="632348"/>
    <lineage>
        <taxon>Bacteria</taxon>
        <taxon>Bacillati</taxon>
        <taxon>Bacillota</taxon>
        <taxon>Bacillota incertae sedis</taxon>
        <taxon>Caldicellulosiruptorales</taxon>
        <taxon>Caldicellulosiruptoraceae</taxon>
        <taxon>Caldicellulosiruptor</taxon>
    </lineage>
</organism>
<evidence type="ECO:0000313" key="3">
    <source>
        <dbReference type="EMBL" id="ADQ46516.1"/>
    </source>
</evidence>
<gene>
    <name evidence="3" type="ordered locus">Calkro_1664</name>
</gene>
<keyword evidence="1" id="KW-1133">Transmembrane helix</keyword>
<evidence type="ECO:0000259" key="2">
    <source>
        <dbReference type="Pfam" id="PF01937"/>
    </source>
</evidence>
<keyword evidence="1" id="KW-0812">Transmembrane</keyword>
<dbReference type="InterPro" id="IPR014444">
    <property type="entry name" value="PH1575-like"/>
</dbReference>
<dbReference type="SUPFAM" id="SSF111321">
    <property type="entry name" value="AF1104-like"/>
    <property type="match status" value="1"/>
</dbReference>
<evidence type="ECO:0000256" key="1">
    <source>
        <dbReference type="SAM" id="Phobius"/>
    </source>
</evidence>
<proteinExistence type="predicted"/>
<name>E4SFJ1_CALK2</name>
<reference key="1">
    <citation type="submission" date="2010-11" db="EMBL/GenBank/DDBJ databases">
        <title>Complete sequence of Caldicellulosiruptor kronotskyensis 2002.</title>
        <authorList>
            <consortium name="US DOE Joint Genome Institute"/>
            <person name="Lucas S."/>
            <person name="Copeland A."/>
            <person name="Lapidus A."/>
            <person name="Cheng J.-F."/>
            <person name="Bruce D."/>
            <person name="Goodwin L."/>
            <person name="Pitluck S."/>
            <person name="Davenport K."/>
            <person name="Detter J.C."/>
            <person name="Han C."/>
            <person name="Tapia R."/>
            <person name="Land M."/>
            <person name="Hauser L."/>
            <person name="Jeffries C."/>
            <person name="Kyrpides N."/>
            <person name="Ivanova N."/>
            <person name="Mikhailova N."/>
            <person name="Blumer-Schuette S.E."/>
            <person name="Kelly R.M."/>
            <person name="Woyke T."/>
        </authorList>
    </citation>
    <scope>NUCLEOTIDE SEQUENCE</scope>
    <source>
        <strain>2002</strain>
    </source>
</reference>
<dbReference type="InterPro" id="IPR002791">
    <property type="entry name" value="ARMT1-like_metal-bd"/>
</dbReference>
<dbReference type="HOGENOM" id="CLU_071520_1_0_9"/>
<keyword evidence="4" id="KW-1185">Reference proteome</keyword>
<reference evidence="3 4" key="2">
    <citation type="journal article" date="2011" name="J. Bacteriol.">
        <title>Complete genome sequences for the anaerobic, extremely thermophilic plant biomass-degrading bacteria Caldicellulosiruptor hydrothermalis, Caldicellulosiruptor kristjanssonii, Caldicellulosiruptor kronotskyensis, Caldicellulosiruptor owensenis, and Caldicellulosiruptor lactoaceticus.</title>
        <authorList>
            <person name="Blumer-Schuette S.E."/>
            <person name="Ozdemir I."/>
            <person name="Mistry D."/>
            <person name="Lucas S."/>
            <person name="Lapidus A."/>
            <person name="Cheng J.F."/>
            <person name="Goodwin L.A."/>
            <person name="Pitluck S."/>
            <person name="Land M.L."/>
            <person name="Hauser L.J."/>
            <person name="Woyke T."/>
            <person name="Mikhailova N."/>
            <person name="Pati A."/>
            <person name="Kyrpides N.C."/>
            <person name="Ivanova N."/>
            <person name="Detter J.C."/>
            <person name="Walston-Davenport K."/>
            <person name="Han S."/>
            <person name="Adams M.W."/>
            <person name="Kelly R.M."/>
        </authorList>
    </citation>
    <scope>NUCLEOTIDE SEQUENCE [LARGE SCALE GENOMIC DNA]</scope>
    <source>
        <strain evidence="4">DSM 18902 / VKM B-2412 / 2002</strain>
    </source>
</reference>
<protein>
    <recommendedName>
        <fullName evidence="2">Damage-control phosphatase ARMT1-like metal-binding domain-containing protein</fullName>
    </recommendedName>
</protein>
<feature type="domain" description="Damage-control phosphatase ARMT1-like metal-binding" evidence="2">
    <location>
        <begin position="44"/>
        <end position="319"/>
    </location>
</feature>
<evidence type="ECO:0000313" key="4">
    <source>
        <dbReference type="Proteomes" id="UP000006835"/>
    </source>
</evidence>
<dbReference type="PATRIC" id="fig|632348.3.peg.1754"/>
<feature type="transmembrane region" description="Helical" evidence="1">
    <location>
        <begin position="6"/>
        <end position="25"/>
    </location>
</feature>
<dbReference type="AlphaFoldDB" id="E4SFJ1"/>